<name>A0ABW4KNX1_9BACI</name>
<dbReference type="CDD" id="cd01948">
    <property type="entry name" value="EAL"/>
    <property type="match status" value="1"/>
</dbReference>
<dbReference type="InterPro" id="IPR050706">
    <property type="entry name" value="Cyclic-di-GMP_PDE-like"/>
</dbReference>
<organism evidence="2 3">
    <name type="scientific">Siminovitchia sediminis</name>
    <dbReference type="NCBI Taxonomy" id="1274353"/>
    <lineage>
        <taxon>Bacteria</taxon>
        <taxon>Bacillati</taxon>
        <taxon>Bacillota</taxon>
        <taxon>Bacilli</taxon>
        <taxon>Bacillales</taxon>
        <taxon>Bacillaceae</taxon>
        <taxon>Siminovitchia</taxon>
    </lineage>
</organism>
<proteinExistence type="predicted"/>
<dbReference type="PROSITE" id="PS50883">
    <property type="entry name" value="EAL"/>
    <property type="match status" value="1"/>
</dbReference>
<protein>
    <submittedName>
        <fullName evidence="2">EAL domain-containing protein</fullName>
    </submittedName>
</protein>
<dbReference type="Proteomes" id="UP001597301">
    <property type="component" value="Unassembled WGS sequence"/>
</dbReference>
<dbReference type="Pfam" id="PF00563">
    <property type="entry name" value="EAL"/>
    <property type="match status" value="1"/>
</dbReference>
<feature type="domain" description="EAL" evidence="1">
    <location>
        <begin position="1"/>
        <end position="233"/>
    </location>
</feature>
<dbReference type="RefSeq" id="WP_380776759.1">
    <property type="nucleotide sequence ID" value="NZ_JBHUEO010000121.1"/>
</dbReference>
<dbReference type="PANTHER" id="PTHR33121:SF76">
    <property type="entry name" value="SIGNALING PROTEIN"/>
    <property type="match status" value="1"/>
</dbReference>
<evidence type="ECO:0000313" key="3">
    <source>
        <dbReference type="Proteomes" id="UP001597301"/>
    </source>
</evidence>
<dbReference type="InterPro" id="IPR001633">
    <property type="entry name" value="EAL_dom"/>
</dbReference>
<gene>
    <name evidence="2" type="ORF">ACFSCZ_19705</name>
</gene>
<dbReference type="Gene3D" id="3.20.20.450">
    <property type="entry name" value="EAL domain"/>
    <property type="match status" value="1"/>
</dbReference>
<comment type="caution">
    <text evidence="2">The sequence shown here is derived from an EMBL/GenBank/DDBJ whole genome shotgun (WGS) entry which is preliminary data.</text>
</comment>
<dbReference type="SMART" id="SM00052">
    <property type="entry name" value="EAL"/>
    <property type="match status" value="1"/>
</dbReference>
<accession>A0ABW4KNX1</accession>
<sequence length="233" mass="26892">MSIKRFIAKEQFYHFFQPIYYLNDGEKLGYEVLLRSRAFPNPEIAFQIAKKENKLFELDSRSIFKAISTYQSSGKNEILFVNVFPSTISHPGFKAFLNQVDTSNFMSRQQVVFEISEAEPVEDLRSFKKKIAELKKLGYFIAIDDIGKGYSGVKSIIELEPDYLKIDRYFAKNLHTSKEKQMFISYLLQYCEQMECSLILEGIETEEELEMAKSLGVSIAQGYLLGKPALLSY</sequence>
<keyword evidence="3" id="KW-1185">Reference proteome</keyword>
<evidence type="ECO:0000259" key="1">
    <source>
        <dbReference type="PROSITE" id="PS50883"/>
    </source>
</evidence>
<dbReference type="PANTHER" id="PTHR33121">
    <property type="entry name" value="CYCLIC DI-GMP PHOSPHODIESTERASE PDEF"/>
    <property type="match status" value="1"/>
</dbReference>
<reference evidence="3" key="1">
    <citation type="journal article" date="2019" name="Int. J. Syst. Evol. Microbiol.">
        <title>The Global Catalogue of Microorganisms (GCM) 10K type strain sequencing project: providing services to taxonomists for standard genome sequencing and annotation.</title>
        <authorList>
            <consortium name="The Broad Institute Genomics Platform"/>
            <consortium name="The Broad Institute Genome Sequencing Center for Infectious Disease"/>
            <person name="Wu L."/>
            <person name="Ma J."/>
        </authorList>
    </citation>
    <scope>NUCLEOTIDE SEQUENCE [LARGE SCALE GENOMIC DNA]</scope>
    <source>
        <strain evidence="3">CGMCC 1.12295</strain>
    </source>
</reference>
<dbReference type="SUPFAM" id="SSF141868">
    <property type="entry name" value="EAL domain-like"/>
    <property type="match status" value="1"/>
</dbReference>
<dbReference type="InterPro" id="IPR035919">
    <property type="entry name" value="EAL_sf"/>
</dbReference>
<dbReference type="EMBL" id="JBHUEO010000121">
    <property type="protein sequence ID" value="MFD1708894.1"/>
    <property type="molecule type" value="Genomic_DNA"/>
</dbReference>
<evidence type="ECO:0000313" key="2">
    <source>
        <dbReference type="EMBL" id="MFD1708894.1"/>
    </source>
</evidence>